<evidence type="ECO:0000256" key="1">
    <source>
        <dbReference type="SAM" id="MobiDB-lite"/>
    </source>
</evidence>
<accession>A0A0C3DGK9</accession>
<dbReference type="Proteomes" id="UP000054321">
    <property type="component" value="Unassembled WGS sequence"/>
</dbReference>
<dbReference type="OrthoDB" id="3788902at2759"/>
<sequence length="215" mass="25068">MTKSEIESPLFVRTDSDSTMSSLDTENFDDDNDSINSEEIESGSVRRPTVDRLNTDIHISDGYETVNFGLGLKSEETYSTDPFAINYRKKADWDPATKIQWQREWGFIPDLIEKYESVEHAEFTRPFDQFRVLLQERCLYEEYQVISTTAPDDMTRTCTIMNMLLQEAPDLIVRYAALERLARERVADAMNGRKPSWELAWEKRRATESGLRRSR</sequence>
<evidence type="ECO:0000313" key="2">
    <source>
        <dbReference type="EMBL" id="KIN01088.1"/>
    </source>
</evidence>
<reference evidence="2 3" key="1">
    <citation type="submission" date="2014-04" db="EMBL/GenBank/DDBJ databases">
        <authorList>
            <consortium name="DOE Joint Genome Institute"/>
            <person name="Kuo A."/>
            <person name="Martino E."/>
            <person name="Perotto S."/>
            <person name="Kohler A."/>
            <person name="Nagy L.G."/>
            <person name="Floudas D."/>
            <person name="Copeland A."/>
            <person name="Barry K.W."/>
            <person name="Cichocki N."/>
            <person name="Veneault-Fourrey C."/>
            <person name="LaButti K."/>
            <person name="Lindquist E.A."/>
            <person name="Lipzen A."/>
            <person name="Lundell T."/>
            <person name="Morin E."/>
            <person name="Murat C."/>
            <person name="Sun H."/>
            <person name="Tunlid A."/>
            <person name="Henrissat B."/>
            <person name="Grigoriev I.V."/>
            <person name="Hibbett D.S."/>
            <person name="Martin F."/>
            <person name="Nordberg H.P."/>
            <person name="Cantor M.N."/>
            <person name="Hua S.X."/>
        </authorList>
    </citation>
    <scope>NUCLEOTIDE SEQUENCE [LARGE SCALE GENOMIC DNA]</scope>
    <source>
        <strain evidence="2 3">Zn</strain>
    </source>
</reference>
<proteinExistence type="predicted"/>
<protein>
    <submittedName>
        <fullName evidence="2">Uncharacterized protein</fullName>
    </submittedName>
</protein>
<dbReference type="EMBL" id="KN832876">
    <property type="protein sequence ID" value="KIN01088.1"/>
    <property type="molecule type" value="Genomic_DNA"/>
</dbReference>
<dbReference type="AlphaFoldDB" id="A0A0C3DGK9"/>
<feature type="region of interest" description="Disordered" evidence="1">
    <location>
        <begin position="1"/>
        <end position="45"/>
    </location>
</feature>
<feature type="compositionally biased region" description="Acidic residues" evidence="1">
    <location>
        <begin position="26"/>
        <end position="41"/>
    </location>
</feature>
<dbReference type="HOGENOM" id="CLU_1283601_0_0_1"/>
<gene>
    <name evidence="2" type="ORF">OIDMADRAFT_145214</name>
</gene>
<name>A0A0C3DGK9_OIDMZ</name>
<keyword evidence="3" id="KW-1185">Reference proteome</keyword>
<organism evidence="2 3">
    <name type="scientific">Oidiodendron maius (strain Zn)</name>
    <dbReference type="NCBI Taxonomy" id="913774"/>
    <lineage>
        <taxon>Eukaryota</taxon>
        <taxon>Fungi</taxon>
        <taxon>Dikarya</taxon>
        <taxon>Ascomycota</taxon>
        <taxon>Pezizomycotina</taxon>
        <taxon>Leotiomycetes</taxon>
        <taxon>Leotiomycetes incertae sedis</taxon>
        <taxon>Myxotrichaceae</taxon>
        <taxon>Oidiodendron</taxon>
    </lineage>
</organism>
<reference evidence="3" key="2">
    <citation type="submission" date="2015-01" db="EMBL/GenBank/DDBJ databases">
        <title>Evolutionary Origins and Diversification of the Mycorrhizal Mutualists.</title>
        <authorList>
            <consortium name="DOE Joint Genome Institute"/>
            <consortium name="Mycorrhizal Genomics Consortium"/>
            <person name="Kohler A."/>
            <person name="Kuo A."/>
            <person name="Nagy L.G."/>
            <person name="Floudas D."/>
            <person name="Copeland A."/>
            <person name="Barry K.W."/>
            <person name="Cichocki N."/>
            <person name="Veneault-Fourrey C."/>
            <person name="LaButti K."/>
            <person name="Lindquist E.A."/>
            <person name="Lipzen A."/>
            <person name="Lundell T."/>
            <person name="Morin E."/>
            <person name="Murat C."/>
            <person name="Riley R."/>
            <person name="Ohm R."/>
            <person name="Sun H."/>
            <person name="Tunlid A."/>
            <person name="Henrissat B."/>
            <person name="Grigoriev I.V."/>
            <person name="Hibbett D.S."/>
            <person name="Martin F."/>
        </authorList>
    </citation>
    <scope>NUCLEOTIDE SEQUENCE [LARGE SCALE GENOMIC DNA]</scope>
    <source>
        <strain evidence="3">Zn</strain>
    </source>
</reference>
<dbReference type="InParanoid" id="A0A0C3DGK9"/>
<evidence type="ECO:0000313" key="3">
    <source>
        <dbReference type="Proteomes" id="UP000054321"/>
    </source>
</evidence>